<accession>L8FRF9</accession>
<gene>
    <name evidence="1" type="ORF">GMDG_05365</name>
</gene>
<evidence type="ECO:0000313" key="1">
    <source>
        <dbReference type="EMBL" id="ELR02296.1"/>
    </source>
</evidence>
<dbReference type="HOGENOM" id="CLU_1807038_0_0_1"/>
<dbReference type="EMBL" id="GL573280">
    <property type="protein sequence ID" value="ELR02296.1"/>
    <property type="molecule type" value="Genomic_DNA"/>
</dbReference>
<protein>
    <submittedName>
        <fullName evidence="1">Uncharacterized protein</fullName>
    </submittedName>
</protein>
<reference evidence="2" key="1">
    <citation type="submission" date="2010-09" db="EMBL/GenBank/DDBJ databases">
        <title>The genome sequence of Geomyces destructans 20631-21.</title>
        <authorList>
            <consortium name="The Broad Institute Genome Sequencing Platform"/>
            <person name="Cuomo C.A."/>
            <person name="Blehert D.S."/>
            <person name="Lorch J.M."/>
            <person name="Young S.K."/>
            <person name="Zeng Q."/>
            <person name="Gargeya S."/>
            <person name="Fitzgerald M."/>
            <person name="Haas B."/>
            <person name="Abouelleil A."/>
            <person name="Alvarado L."/>
            <person name="Arachchi H.M."/>
            <person name="Berlin A."/>
            <person name="Brown A."/>
            <person name="Chapman S.B."/>
            <person name="Chen Z."/>
            <person name="Dunbar C."/>
            <person name="Freedman E."/>
            <person name="Gearin G."/>
            <person name="Gellesch M."/>
            <person name="Goldberg J."/>
            <person name="Griggs A."/>
            <person name="Gujja S."/>
            <person name="Heiman D."/>
            <person name="Howarth C."/>
            <person name="Larson L."/>
            <person name="Lui A."/>
            <person name="MacDonald P.J.P."/>
            <person name="Montmayeur A."/>
            <person name="Murphy C."/>
            <person name="Neiman D."/>
            <person name="Pearson M."/>
            <person name="Priest M."/>
            <person name="Roberts A."/>
            <person name="Saif S."/>
            <person name="Shea T."/>
            <person name="Shenoy N."/>
            <person name="Sisk P."/>
            <person name="Stolte C."/>
            <person name="Sykes S."/>
            <person name="Wortman J."/>
            <person name="Nusbaum C."/>
            <person name="Birren B."/>
        </authorList>
    </citation>
    <scope>NUCLEOTIDE SEQUENCE [LARGE SCALE GENOMIC DNA]</scope>
    <source>
        <strain evidence="2">ATCC MYA-4855 / 20631-21</strain>
    </source>
</reference>
<dbReference type="Proteomes" id="UP000011064">
    <property type="component" value="Unassembled WGS sequence"/>
</dbReference>
<name>L8FRF9_PSED2</name>
<dbReference type="AlphaFoldDB" id="L8FRF9"/>
<organism evidence="1 2">
    <name type="scientific">Pseudogymnoascus destructans (strain ATCC MYA-4855 / 20631-21)</name>
    <name type="common">Bat white-nose syndrome fungus</name>
    <name type="synonym">Geomyces destructans</name>
    <dbReference type="NCBI Taxonomy" id="658429"/>
    <lineage>
        <taxon>Eukaryota</taxon>
        <taxon>Fungi</taxon>
        <taxon>Dikarya</taxon>
        <taxon>Ascomycota</taxon>
        <taxon>Pezizomycotina</taxon>
        <taxon>Leotiomycetes</taxon>
        <taxon>Thelebolales</taxon>
        <taxon>Thelebolaceae</taxon>
        <taxon>Pseudogymnoascus</taxon>
    </lineage>
</organism>
<dbReference type="InParanoid" id="L8FRF9"/>
<evidence type="ECO:0000313" key="2">
    <source>
        <dbReference type="Proteomes" id="UP000011064"/>
    </source>
</evidence>
<dbReference type="VEuPathDB" id="FungiDB:GMDG_05365"/>
<proteinExistence type="predicted"/>
<keyword evidence="2" id="KW-1185">Reference proteome</keyword>
<sequence length="143" mass="15935">MLELGHTPLEFSDGIRRLLGLVYVVEGGRFIVVLRLGRGVGLVGGMEAGEKGGVTFGVIFSLCEVLWVFWCEEEGGEGFRWDGVVWTCFNLYGMEEGWGVWVGVVGRYKSGILNTHTHIQHIQLTFPRHQARVAQSKVEKKGI</sequence>